<name>A0A428TLG6_9HYPO</name>
<feature type="repeat" description="ANK" evidence="3">
    <location>
        <begin position="685"/>
        <end position="707"/>
    </location>
</feature>
<feature type="repeat" description="ANK" evidence="3">
    <location>
        <begin position="310"/>
        <end position="342"/>
    </location>
</feature>
<evidence type="ECO:0000256" key="2">
    <source>
        <dbReference type="ARBA" id="ARBA00023043"/>
    </source>
</evidence>
<dbReference type="Gene3D" id="1.25.40.20">
    <property type="entry name" value="Ankyrin repeat-containing domain"/>
    <property type="match status" value="3"/>
</dbReference>
<proteinExistence type="predicted"/>
<gene>
    <name evidence="5" type="ORF">CEP52_007767</name>
</gene>
<dbReference type="SMART" id="SM00248">
    <property type="entry name" value="ANK"/>
    <property type="match status" value="10"/>
</dbReference>
<dbReference type="EMBL" id="NKCK01000072">
    <property type="protein sequence ID" value="RSM02866.1"/>
    <property type="molecule type" value="Genomic_DNA"/>
</dbReference>
<dbReference type="InterPro" id="IPR036770">
    <property type="entry name" value="Ankyrin_rpt-contain_sf"/>
</dbReference>
<dbReference type="Pfam" id="PF12796">
    <property type="entry name" value="Ank_2"/>
    <property type="match status" value="4"/>
</dbReference>
<feature type="region of interest" description="Disordered" evidence="4">
    <location>
        <begin position="360"/>
        <end position="385"/>
    </location>
</feature>
<evidence type="ECO:0000256" key="3">
    <source>
        <dbReference type="PROSITE-ProRule" id="PRU00023"/>
    </source>
</evidence>
<feature type="repeat" description="ANK" evidence="3">
    <location>
        <begin position="443"/>
        <end position="476"/>
    </location>
</feature>
<protein>
    <submittedName>
        <fullName evidence="5">Uncharacterized protein</fullName>
    </submittedName>
</protein>
<keyword evidence="1" id="KW-0677">Repeat</keyword>
<evidence type="ECO:0000313" key="6">
    <source>
        <dbReference type="Proteomes" id="UP000287144"/>
    </source>
</evidence>
<dbReference type="InterPro" id="IPR002110">
    <property type="entry name" value="Ankyrin_rpt"/>
</dbReference>
<dbReference type="PANTHER" id="PTHR24161">
    <property type="entry name" value="ANK_REP_REGION DOMAIN-CONTAINING PROTEIN-RELATED"/>
    <property type="match status" value="1"/>
</dbReference>
<keyword evidence="2 3" id="KW-0040">ANK repeat</keyword>
<dbReference type="Proteomes" id="UP000287144">
    <property type="component" value="Unassembled WGS sequence"/>
</dbReference>
<reference evidence="5 6" key="1">
    <citation type="submission" date="2017-06" db="EMBL/GenBank/DDBJ databases">
        <title>Comparative genomic analysis of Ambrosia Fusariam Clade fungi.</title>
        <authorList>
            <person name="Stajich J.E."/>
            <person name="Carrillo J."/>
            <person name="Kijimoto T."/>
            <person name="Eskalen A."/>
            <person name="O'Donnell K."/>
            <person name="Kasson M."/>
        </authorList>
    </citation>
    <scope>NUCLEOTIDE SEQUENCE [LARGE SCALE GENOMIC DNA]</scope>
    <source>
        <strain evidence="5 6">NRRL62579</strain>
    </source>
</reference>
<dbReference type="SUPFAM" id="SSF48403">
    <property type="entry name" value="Ankyrin repeat"/>
    <property type="match status" value="2"/>
</dbReference>
<dbReference type="PROSITE" id="PS50297">
    <property type="entry name" value="ANK_REP_REGION"/>
    <property type="match status" value="3"/>
</dbReference>
<feature type="repeat" description="ANK" evidence="3">
    <location>
        <begin position="409"/>
        <end position="442"/>
    </location>
</feature>
<comment type="caution">
    <text evidence="5">The sequence shown here is derived from an EMBL/GenBank/DDBJ whole genome shotgun (WGS) entry which is preliminary data.</text>
</comment>
<evidence type="ECO:0000256" key="4">
    <source>
        <dbReference type="SAM" id="MobiDB-lite"/>
    </source>
</evidence>
<organism evidence="5 6">
    <name type="scientific">Fusarium oligoseptatum</name>
    <dbReference type="NCBI Taxonomy" id="2604345"/>
    <lineage>
        <taxon>Eukaryota</taxon>
        <taxon>Fungi</taxon>
        <taxon>Dikarya</taxon>
        <taxon>Ascomycota</taxon>
        <taxon>Pezizomycotina</taxon>
        <taxon>Sordariomycetes</taxon>
        <taxon>Hypocreomycetidae</taxon>
        <taxon>Hypocreales</taxon>
        <taxon>Nectriaceae</taxon>
        <taxon>Fusarium</taxon>
        <taxon>Fusarium solani species complex</taxon>
    </lineage>
</organism>
<evidence type="ECO:0000256" key="1">
    <source>
        <dbReference type="ARBA" id="ARBA00022737"/>
    </source>
</evidence>
<evidence type="ECO:0000313" key="5">
    <source>
        <dbReference type="EMBL" id="RSM02866.1"/>
    </source>
</evidence>
<dbReference type="STRING" id="1325735.A0A428TLG6"/>
<sequence>MESYGLGSTTDILLCMVPALSSRHLLPNQAILKLMPRVGPGQGWAETAICHKKLLETIKTDKVSEEDRFSVNIVVASMDFLSFAYEPYDERTKPPQDLDDELGAIAQELLSSKFTTIMERLAPIYRRQFRHELFYNALQYPAGPVRGLDEDFAKNILGFTRYHLMVFSISNVGDLYSSQYYIMQEIEKIVKARDIFGWTPYHYAFIGTRGKLAPVFHRVIPERAFERLPSMLDNLGRGPIQFATLAGMHDRLWFMLSRLSNEGRKRAIQASGIDDMTLLHLAAKGGSIDCLDELMSTAEGKALLAKKDIWGRQALHIASKFGHEEIVTKLLEMGSRSDELDDAGKCPVDYFVQRRKEKGLESGIQGQHSNDSEGNDSPSKESEGGYKLTKESLDLFLKFAMEPHCRYSNGRSFLHFAAQVASDENIRTLVREKGFDVEARDNDGRTPLHYAILSGRPSVASTLIKDLGAKSSAKDSHNTTALMFAAQENLTDVAQTILDACDLGFVDEVDDDEKAAIHYARSRKTVDFLIRNECDMLATDSEGRTALHTAIRRKDKDVALYLLGLAGSRQVQTEPFDDTESLLVTACRRGLSEVVPEILRRWPHIINTEDTACGQLPISWACEYGHSEVVAKLLQHECSERVDVNKAEEWMNYTPLHFAAEAEDSKSLALLLKQPTAEIHRQGDEGETPLRLAVRHDRKDAVRMLLQDHRTTLEERVHYIQDFTSSSSSVLHSIIGDMLETFADTSLILRYFLWLFDHTAAPGAQEPINKFVGDLKRGEWKKLKTPYHIAILLGDAEFLQILKEENAPQGWLDEDNWSLVDYIKRFDRNGTLTSLVDSFQPLDTNTEHEHREPTALICAFPESQIKVTSCTTEGHNNCSKIHDVEVTKGQWYRPFRRRACIRSDHSIPPSGKYFYFEVGVLRDSESG</sequence>
<keyword evidence="6" id="KW-1185">Reference proteome</keyword>
<dbReference type="AlphaFoldDB" id="A0A428TLG6"/>
<accession>A0A428TLG6</accession>
<dbReference type="PROSITE" id="PS50088">
    <property type="entry name" value="ANK_REPEAT"/>
    <property type="match status" value="4"/>
</dbReference>
<dbReference type="PANTHER" id="PTHR24161:SF124">
    <property type="entry name" value="TRANSIENT RECEPTOR POTENTIAL CHANNEL PYREXIA"/>
    <property type="match status" value="1"/>
</dbReference>